<dbReference type="InterPro" id="IPR004358">
    <property type="entry name" value="Sig_transdc_His_kin-like_C"/>
</dbReference>
<feature type="domain" description="Response regulatory" evidence="6">
    <location>
        <begin position="455"/>
        <end position="571"/>
    </location>
</feature>
<dbReference type="EMBL" id="AP024956">
    <property type="protein sequence ID" value="BCZ81702.1"/>
    <property type="molecule type" value="Genomic_DNA"/>
</dbReference>
<comment type="catalytic activity">
    <reaction evidence="1">
        <text>ATP + protein L-histidine = ADP + protein N-phospho-L-histidine.</text>
        <dbReference type="EC" id="2.7.13.3"/>
    </reaction>
</comment>
<dbReference type="InterPro" id="IPR036097">
    <property type="entry name" value="HisK_dim/P_sf"/>
</dbReference>
<evidence type="ECO:0000313" key="8">
    <source>
        <dbReference type="Proteomes" id="UP001319874"/>
    </source>
</evidence>
<dbReference type="SMART" id="SM00388">
    <property type="entry name" value="HisKA"/>
    <property type="match status" value="1"/>
</dbReference>
<evidence type="ECO:0000256" key="4">
    <source>
        <dbReference type="PROSITE-ProRule" id="PRU00169"/>
    </source>
</evidence>
<dbReference type="InterPro" id="IPR003594">
    <property type="entry name" value="HATPase_dom"/>
</dbReference>
<dbReference type="PANTHER" id="PTHR43065:SF49">
    <property type="entry name" value="HISTIDINE KINASE"/>
    <property type="match status" value="1"/>
</dbReference>
<dbReference type="Gene3D" id="1.10.287.130">
    <property type="match status" value="1"/>
</dbReference>
<dbReference type="InterPro" id="IPR001789">
    <property type="entry name" value="Sig_transdc_resp-reg_receiver"/>
</dbReference>
<dbReference type="InterPro" id="IPR035965">
    <property type="entry name" value="PAS-like_dom_sf"/>
</dbReference>
<accession>A0ABM7TT93</accession>
<dbReference type="SUPFAM" id="SSF52172">
    <property type="entry name" value="CheY-like"/>
    <property type="match status" value="1"/>
</dbReference>
<keyword evidence="3 4" id="KW-0597">Phosphoprotein</keyword>
<dbReference type="Gene3D" id="3.30.450.20">
    <property type="entry name" value="PAS domain"/>
    <property type="match status" value="1"/>
</dbReference>
<dbReference type="Gene3D" id="3.30.565.10">
    <property type="entry name" value="Histidine kinase-like ATPase, C-terminal domain"/>
    <property type="match status" value="1"/>
</dbReference>
<feature type="modified residue" description="4-aspartylphosphate" evidence="4">
    <location>
        <position position="505"/>
    </location>
</feature>
<evidence type="ECO:0000256" key="3">
    <source>
        <dbReference type="ARBA" id="ARBA00022553"/>
    </source>
</evidence>
<dbReference type="PANTHER" id="PTHR43065">
    <property type="entry name" value="SENSOR HISTIDINE KINASE"/>
    <property type="match status" value="1"/>
</dbReference>
<dbReference type="Pfam" id="PF00072">
    <property type="entry name" value="Response_reg"/>
    <property type="match status" value="1"/>
</dbReference>
<dbReference type="Gene3D" id="3.40.50.2300">
    <property type="match status" value="1"/>
</dbReference>
<dbReference type="Pfam" id="PF08448">
    <property type="entry name" value="PAS_4"/>
    <property type="match status" value="1"/>
</dbReference>
<proteinExistence type="predicted"/>
<dbReference type="PROSITE" id="PS50110">
    <property type="entry name" value="RESPONSE_REGULATORY"/>
    <property type="match status" value="1"/>
</dbReference>
<evidence type="ECO:0000256" key="1">
    <source>
        <dbReference type="ARBA" id="ARBA00000085"/>
    </source>
</evidence>
<gene>
    <name evidence="7" type="primary">cckA</name>
    <name evidence="7" type="ORF">PTKU64_53770</name>
</gene>
<name>A0ABM7TT93_9BURK</name>
<sequence>MQMLSNDYGCEGWRGEMARRIRKFDWSGTSLGPIGQWSDSLRSSVQMLLASPVPLVMLWGRAGHMVYNDAYAIFAGGRHPSLLGSPVEEGWPEVADFNRNVVDTCLAGKTLSYRDKQLVLFRSGAAEDVWLDLYYSPVVEDDGSPAGVIAIVIETTERVVAGRRQQEAEASLLQLTRNLEERVADAVAARIEAEGQLRQSQKMEAIGALTGGVAHDFNNVLQTISGNLQVLAIQERGNENVQKRVSAASAAVERGAKLSSQLLAFARRQPLSPTVLNPRRFFESFLELFQRALGERISVQMSLPETPWLIQVDRNQLENAVLNLAINSRDAMNGEGRLNLVVENVSLSASDLRDSEIAAGDYLRITVQDEGRGMTSDVLARACEPFFTTKEVGRGTGLGLSMVFGFVRQSGGHLAISSEAGRGTTVQMHFPRSNAPEIASDEVKDQSEIGGSNETILVVEDDAGVRASSVDLLSELGYNVLQAANGDAAMAILLSGVSVDLIFTDVVMPGLVQSVEIAAWARSRTPAIPVLFTSGHTRDIISKNHVLAPNITLLRKPYQPETLAQVVRKALAESSQKD</sequence>
<keyword evidence="7" id="KW-0418">Kinase</keyword>
<evidence type="ECO:0000256" key="2">
    <source>
        <dbReference type="ARBA" id="ARBA00012438"/>
    </source>
</evidence>
<dbReference type="EC" id="2.7.13.3" evidence="2"/>
<feature type="domain" description="Histidine kinase" evidence="5">
    <location>
        <begin position="212"/>
        <end position="434"/>
    </location>
</feature>
<dbReference type="RefSeq" id="WP_229514018.1">
    <property type="nucleotide sequence ID" value="NZ_AP024956.1"/>
</dbReference>
<dbReference type="SUPFAM" id="SSF55785">
    <property type="entry name" value="PYP-like sensor domain (PAS domain)"/>
    <property type="match status" value="1"/>
</dbReference>
<dbReference type="SMART" id="SM00448">
    <property type="entry name" value="REC"/>
    <property type="match status" value="1"/>
</dbReference>
<keyword evidence="8" id="KW-1185">Reference proteome</keyword>
<dbReference type="CDD" id="cd00082">
    <property type="entry name" value="HisKA"/>
    <property type="match status" value="1"/>
</dbReference>
<dbReference type="InterPro" id="IPR003661">
    <property type="entry name" value="HisK_dim/P_dom"/>
</dbReference>
<organism evidence="7 8">
    <name type="scientific">Paraburkholderia terrae</name>
    <dbReference type="NCBI Taxonomy" id="311230"/>
    <lineage>
        <taxon>Bacteria</taxon>
        <taxon>Pseudomonadati</taxon>
        <taxon>Pseudomonadota</taxon>
        <taxon>Betaproteobacteria</taxon>
        <taxon>Burkholderiales</taxon>
        <taxon>Burkholderiaceae</taxon>
        <taxon>Paraburkholderia</taxon>
    </lineage>
</organism>
<dbReference type="Proteomes" id="UP001319874">
    <property type="component" value="Chromosome 2"/>
</dbReference>
<dbReference type="SMART" id="SM00387">
    <property type="entry name" value="HATPase_c"/>
    <property type="match status" value="1"/>
</dbReference>
<evidence type="ECO:0000313" key="7">
    <source>
        <dbReference type="EMBL" id="BCZ81702.1"/>
    </source>
</evidence>
<dbReference type="GO" id="GO:0016301">
    <property type="term" value="F:kinase activity"/>
    <property type="evidence" value="ECO:0007669"/>
    <property type="project" value="UniProtKB-KW"/>
</dbReference>
<dbReference type="InterPro" id="IPR013656">
    <property type="entry name" value="PAS_4"/>
</dbReference>
<dbReference type="InterPro" id="IPR011006">
    <property type="entry name" value="CheY-like_superfamily"/>
</dbReference>
<keyword evidence="7" id="KW-0808">Transferase</keyword>
<evidence type="ECO:0000259" key="5">
    <source>
        <dbReference type="PROSITE" id="PS50109"/>
    </source>
</evidence>
<dbReference type="SUPFAM" id="SSF47384">
    <property type="entry name" value="Homodimeric domain of signal transducing histidine kinase"/>
    <property type="match status" value="1"/>
</dbReference>
<dbReference type="SUPFAM" id="SSF55874">
    <property type="entry name" value="ATPase domain of HSP90 chaperone/DNA topoisomerase II/histidine kinase"/>
    <property type="match status" value="1"/>
</dbReference>
<dbReference type="Pfam" id="PF02518">
    <property type="entry name" value="HATPase_c"/>
    <property type="match status" value="1"/>
</dbReference>
<reference evidence="7 8" key="1">
    <citation type="journal article" date="2022" name="Front. Microbiol.">
        <title>Identification and characterization of a novel class of self-sufficient cytochrome P450 hydroxylase involved in cyclohexanecarboxylate degradation in Paraburkholderia terrae strain KU-64.</title>
        <authorList>
            <person name="Yamamoto T."/>
            <person name="Hasegawa Y."/>
            <person name="Iwaki H."/>
        </authorList>
    </citation>
    <scope>NUCLEOTIDE SEQUENCE [LARGE SCALE GENOMIC DNA]</scope>
    <source>
        <strain evidence="7 8">KU-64</strain>
    </source>
</reference>
<dbReference type="InterPro" id="IPR005467">
    <property type="entry name" value="His_kinase_dom"/>
</dbReference>
<evidence type="ECO:0000259" key="6">
    <source>
        <dbReference type="PROSITE" id="PS50110"/>
    </source>
</evidence>
<dbReference type="PROSITE" id="PS50109">
    <property type="entry name" value="HIS_KIN"/>
    <property type="match status" value="1"/>
</dbReference>
<protein>
    <recommendedName>
        <fullName evidence="2">histidine kinase</fullName>
        <ecNumber evidence="2">2.7.13.3</ecNumber>
    </recommendedName>
</protein>
<dbReference type="InterPro" id="IPR036890">
    <property type="entry name" value="HATPase_C_sf"/>
</dbReference>
<dbReference type="PRINTS" id="PR00344">
    <property type="entry name" value="BCTRLSENSOR"/>
</dbReference>